<dbReference type="RefSeq" id="WP_024980495.1">
    <property type="nucleotide sequence ID" value="NZ_CBCRUM010000001.1"/>
</dbReference>
<dbReference type="Pfam" id="PF05987">
    <property type="entry name" value="DUF898"/>
    <property type="match status" value="2"/>
</dbReference>
<evidence type="ECO:0000313" key="2">
    <source>
        <dbReference type="EMBL" id="SFM44801.1"/>
    </source>
</evidence>
<protein>
    <submittedName>
        <fullName evidence="2">Uncharacterized membrane protein YjgN, DUF898 family</fullName>
    </submittedName>
</protein>
<reference evidence="3" key="1">
    <citation type="submission" date="2016-10" db="EMBL/GenBank/DDBJ databases">
        <authorList>
            <person name="Varghese N."/>
            <person name="Submissions S."/>
        </authorList>
    </citation>
    <scope>NUCLEOTIDE SEQUENCE [LARGE SCALE GENOMIC DNA]</scope>
    <source>
        <strain evidence="3">DSM 4002</strain>
    </source>
</reference>
<feature type="transmembrane region" description="Helical" evidence="1">
    <location>
        <begin position="20"/>
        <end position="41"/>
    </location>
</feature>
<keyword evidence="1" id="KW-0472">Membrane</keyword>
<keyword evidence="1" id="KW-0812">Transmembrane</keyword>
<keyword evidence="3" id="KW-1185">Reference proteome</keyword>
<name>A0A1I4QXS0_9FLAO</name>
<feature type="transmembrane region" description="Helical" evidence="1">
    <location>
        <begin position="75"/>
        <end position="94"/>
    </location>
</feature>
<feature type="transmembrane region" description="Helical" evidence="1">
    <location>
        <begin position="195"/>
        <end position="216"/>
    </location>
</feature>
<accession>A0A1I4QXS0</accession>
<organism evidence="2 3">
    <name type="scientific">Flavobacterium succinicans</name>
    <dbReference type="NCBI Taxonomy" id="29536"/>
    <lineage>
        <taxon>Bacteria</taxon>
        <taxon>Pseudomonadati</taxon>
        <taxon>Bacteroidota</taxon>
        <taxon>Flavobacteriia</taxon>
        <taxon>Flavobacteriales</taxon>
        <taxon>Flavobacteriaceae</taxon>
        <taxon>Flavobacterium</taxon>
    </lineage>
</organism>
<dbReference type="AlphaFoldDB" id="A0A1I4QXS0"/>
<dbReference type="EMBL" id="FOUT01000001">
    <property type="protein sequence ID" value="SFM44801.1"/>
    <property type="molecule type" value="Genomic_DNA"/>
</dbReference>
<dbReference type="STRING" id="29536.FLB_21820"/>
<feature type="transmembrane region" description="Helical" evidence="1">
    <location>
        <begin position="249"/>
        <end position="271"/>
    </location>
</feature>
<proteinExistence type="predicted"/>
<keyword evidence="1" id="KW-1133">Transmembrane helix</keyword>
<sequence length="319" mass="37257">MEQKNQLPKNYQLSYTGKGSQFFSIIIVNWLLTLITLGLYYPWAKAKQLHYLYGETQLNGDSFAFHGTGREMFKGFIKAILLFISLFGIVYLFIFLELPAVGIILFYLGFLALMPLAIHGSYRYRMSRTSWRGIRFGYRGDRKEFTLSFFKWIFFTIITFGIYTFWMSMNMRRYVIGNIRFGDAEFNYAGNGDDYILIFFKGYFLTAITFGIYFFWWQKELFDYYVSNISLHQEDKELQLTSTATGGDFLTLGITNVLIILFTLGFGYAWVATRTLKYVFDHIEIEGDIDLDTLVQTEENFKDATGEDLSDFLDLGFII</sequence>
<dbReference type="InterPro" id="IPR010295">
    <property type="entry name" value="DUF898"/>
</dbReference>
<evidence type="ECO:0000256" key="1">
    <source>
        <dbReference type="SAM" id="Phobius"/>
    </source>
</evidence>
<dbReference type="Proteomes" id="UP000182961">
    <property type="component" value="Unassembled WGS sequence"/>
</dbReference>
<gene>
    <name evidence="2" type="ORF">SAMN05444143_101104</name>
</gene>
<feature type="transmembrane region" description="Helical" evidence="1">
    <location>
        <begin position="100"/>
        <end position="124"/>
    </location>
</feature>
<evidence type="ECO:0000313" key="3">
    <source>
        <dbReference type="Proteomes" id="UP000182961"/>
    </source>
</evidence>
<dbReference type="eggNOG" id="COG4269">
    <property type="taxonomic scope" value="Bacteria"/>
</dbReference>
<feature type="transmembrane region" description="Helical" evidence="1">
    <location>
        <begin position="145"/>
        <end position="166"/>
    </location>
</feature>